<sequence length="1531" mass="166047">MDAGEYDTNTLLINNLSSIAFRIYEPVASHSSTYTFAASDVEDALRSDGHLVYMDVARRGIWCFYLSDKDAPLSLQPEQHGLYVKMEVCGYLLRLVEEGSFEPPSLYRGRSPGANVTNTPNSSSSSASGVEVAFRSTQPTSLPPALTAGTAAVDTKMAPNLAPDSKGYNSVPAREIHEFFVTAVLSSLSTSLCHQIGAISLNHRTVLLPPQAFHVDDVDTAQASRTSALATFRVYLTTTGSLVISLSVSLLQGLISSAEALRSSLPSPGPIVLAAPLGAFGALQGVVDGDSHLESGFGHSPETHISRARPEPSDRFSQWKSTCIKLLQMRGMSPALLDGCSWLNIHFLQRKPFDQRGDGKRTPLLGSGPTAPWPSVLCFRKPKMEAALGNHFRKLQVGSVAEHTDPLSNAKLWSQGVSEREDTIARRKRERDATMLRETADADARDHQHNEYSPLTLRRSSNGGGGMAAGVMYPTPPDGVQQPGFTPSFDGAGVSPGQQPPATAMADIDAVMHHDAPTSDGFADGWHVGDPKREPQGVAFLEGENMFGDLGDNLFEDNELTDADFNFFDEQPLGADVDLSVLPEMGLARDMSASISHAIQGSSRNSGGAETARPNNRPALPEFTKPELKHARSTLAEESRQLSNLESYNMNSALGIKRHPSPFNPDTVYKRIRASIHAPMPPRYSSKNTQPRRGSVFEKVDFDPSLSLVNKKYQERGPYDYTIPALKAQKDKRGERENPLIPGGMLEPVKQRKSLKSLPSNIGLLLAKINGGINGGLESSPAKPNDLSESEESSWSSEDDNASDMSGDPCSPEKSSVIRRRQDDDVVSMAASFKDLENTSADSPGYGSIDLSRLSIPEVPELSMTKYFADPEPAALRPSGSDDDLITVAQVLTEQAASGLLKLAYQRPCAETQEARRCLVNAIRYSVQGLQKALPRTLAGAMECQLRPFIEVQDVPSLGPPNRVPPRPAGQELVRPSIFQIPTPHIEIRRYETQLSVLPSAVSFWETLGLGPSQGPKDIVSICVFPQMEGLQDSALAFVERIRSTYESLKLGVFVALPTVNGIVGGLLPFAADYHQDMVSPGANTPRDASAATENMAKLAQALAATAMTEKNFVVYFVYSAENPRSIVDSCAAFQELFEHYKRVMSERKKPITNELVLQLVPLEHLASETSLVVLFPADYIRLCIETYDRCTLFGGSMPAPAIMLERALPRTVDFKLTSSPSPNLLLENTYIHVAYAQSVDERWVTAAWTDNRGSKQMTASYCLGRRGKPLSRHLTEVVREIWETTLDFISVLKVHWRVIIAKCGPMDQQETEFWVGLAKPNGDARANVSLTLVTVDTNPSLQLIPPSVKIPFTAPSVFYTTPVSTPQTSIVSPDQSGVGGGGGGNPSTPMGATSGGIGATTPGGENSATEPDVDTTLIDVTETTWGVVVSHRLNNSTSLTDLNPALASGYLIKRGGHRPDDAPVAIEVNVIHNGGNNPRVHESLLRDLLMYFRGLGTLARARGIVERDTDARPWHVAAAEKAVRVLYLLM</sequence>
<feature type="region of interest" description="Disordered" evidence="12">
    <location>
        <begin position="598"/>
        <end position="625"/>
    </location>
</feature>
<feature type="compositionally biased region" description="Acidic residues" evidence="12">
    <location>
        <begin position="788"/>
        <end position="802"/>
    </location>
</feature>
<evidence type="ECO:0000256" key="11">
    <source>
        <dbReference type="RuleBase" id="RU364134"/>
    </source>
</evidence>
<comment type="similarity">
    <text evidence="2 11">Belongs to the Mediator complex subunit 13 family.</text>
</comment>
<dbReference type="PANTHER" id="PTHR48249:SF3">
    <property type="entry name" value="MEDIATOR OF RNA POLYMERASE II TRANSCRIPTION SUBUNIT 13"/>
    <property type="match status" value="1"/>
</dbReference>
<comment type="subcellular location">
    <subcellularLocation>
        <location evidence="1 11">Nucleus</location>
    </subcellularLocation>
</comment>
<feature type="region of interest" description="Disordered" evidence="12">
    <location>
        <begin position="104"/>
        <end position="146"/>
    </location>
</feature>
<evidence type="ECO:0000256" key="10">
    <source>
        <dbReference type="ARBA" id="ARBA00032008"/>
    </source>
</evidence>
<evidence type="ECO:0000259" key="13">
    <source>
        <dbReference type="Pfam" id="PF06333"/>
    </source>
</evidence>
<evidence type="ECO:0000259" key="15">
    <source>
        <dbReference type="Pfam" id="PF18296"/>
    </source>
</evidence>
<keyword evidence="8 11" id="KW-0539">Nucleus</keyword>
<proteinExistence type="inferred from homology"/>
<dbReference type="RefSeq" id="XP_060293071.1">
    <property type="nucleotide sequence ID" value="XM_060444212.1"/>
</dbReference>
<evidence type="ECO:0000256" key="12">
    <source>
        <dbReference type="SAM" id="MobiDB-lite"/>
    </source>
</evidence>
<keyword evidence="6 11" id="KW-0010">Activator</keyword>
<evidence type="ECO:0000259" key="14">
    <source>
        <dbReference type="Pfam" id="PF11597"/>
    </source>
</evidence>
<dbReference type="InterPro" id="IPR021643">
    <property type="entry name" value="Mediator_Med13_N"/>
</dbReference>
<evidence type="ECO:0000313" key="16">
    <source>
        <dbReference type="EMBL" id="KAK0709767.1"/>
    </source>
</evidence>
<feature type="region of interest" description="Disordered" evidence="12">
    <location>
        <begin position="776"/>
        <end position="822"/>
    </location>
</feature>
<dbReference type="InterPro" id="IPR051139">
    <property type="entry name" value="Mediator_complx_sub13"/>
</dbReference>
<dbReference type="PANTHER" id="PTHR48249">
    <property type="entry name" value="MEDIATOR OF RNA POLYMERASE II TRANSCRIPTION SUBUNIT 13"/>
    <property type="match status" value="1"/>
</dbReference>
<dbReference type="Proteomes" id="UP001172101">
    <property type="component" value="Unassembled WGS sequence"/>
</dbReference>
<reference evidence="16" key="1">
    <citation type="submission" date="2023-06" db="EMBL/GenBank/DDBJ databases">
        <title>Genome-scale phylogeny and comparative genomics of the fungal order Sordariales.</title>
        <authorList>
            <consortium name="Lawrence Berkeley National Laboratory"/>
            <person name="Hensen N."/>
            <person name="Bonometti L."/>
            <person name="Westerberg I."/>
            <person name="Brannstrom I.O."/>
            <person name="Guillou S."/>
            <person name="Cros-Aarteil S."/>
            <person name="Calhoun S."/>
            <person name="Haridas S."/>
            <person name="Kuo A."/>
            <person name="Mondo S."/>
            <person name="Pangilinan J."/>
            <person name="Riley R."/>
            <person name="LaButti K."/>
            <person name="Andreopoulos B."/>
            <person name="Lipzen A."/>
            <person name="Chen C."/>
            <person name="Yanf M."/>
            <person name="Daum C."/>
            <person name="Ng V."/>
            <person name="Clum A."/>
            <person name="Steindorff A."/>
            <person name="Ohm R."/>
            <person name="Martin F."/>
            <person name="Silar P."/>
            <person name="Natvig D."/>
            <person name="Lalanne C."/>
            <person name="Gautier V."/>
            <person name="Ament-velasquez S.L."/>
            <person name="Kruys A."/>
            <person name="Hutchinson M.I."/>
            <person name="Powell A.J."/>
            <person name="Barry K."/>
            <person name="Miller A.N."/>
            <person name="Grigoriev I.V."/>
            <person name="Debuchy R."/>
            <person name="Gladieux P."/>
            <person name="Thoren M.H."/>
            <person name="Johannesson H."/>
        </authorList>
    </citation>
    <scope>NUCLEOTIDE SEQUENCE</scope>
    <source>
        <strain evidence="16">SMH2392-1A</strain>
    </source>
</reference>
<dbReference type="Pfam" id="PF11597">
    <property type="entry name" value="Med13_N"/>
    <property type="match status" value="1"/>
</dbReference>
<evidence type="ECO:0000256" key="7">
    <source>
        <dbReference type="ARBA" id="ARBA00023163"/>
    </source>
</evidence>
<evidence type="ECO:0000313" key="17">
    <source>
        <dbReference type="Proteomes" id="UP001172101"/>
    </source>
</evidence>
<dbReference type="GO" id="GO:0045944">
    <property type="term" value="P:positive regulation of transcription by RNA polymerase II"/>
    <property type="evidence" value="ECO:0007669"/>
    <property type="project" value="TreeGrafter"/>
</dbReference>
<keyword evidence="7 11" id="KW-0804">Transcription</keyword>
<evidence type="ECO:0000256" key="3">
    <source>
        <dbReference type="ARBA" id="ARBA00019618"/>
    </source>
</evidence>
<evidence type="ECO:0000256" key="1">
    <source>
        <dbReference type="ARBA" id="ARBA00004123"/>
    </source>
</evidence>
<dbReference type="Pfam" id="PF18296">
    <property type="entry name" value="MID_MedPIWI"/>
    <property type="match status" value="1"/>
</dbReference>
<feature type="region of interest" description="Disordered" evidence="12">
    <location>
        <begin position="1366"/>
        <end position="1413"/>
    </location>
</feature>
<comment type="subunit">
    <text evidence="11">Component of the SRB8-11 complex, which itself associates with the Mediator complex.</text>
</comment>
<dbReference type="GeneID" id="85327482"/>
<dbReference type="EMBL" id="JAUIRO010000006">
    <property type="protein sequence ID" value="KAK0709767.1"/>
    <property type="molecule type" value="Genomic_DNA"/>
</dbReference>
<comment type="function">
    <text evidence="9 11">Component of the SRB8-11 complex. The SRB8-11 complex is a regulatory module of the Mediator complex which is itself involved in regulation of basal and activated RNA polymerase II-dependent transcription. The SRB8-11 complex may be involved in the transcriptional repression of a subset of genes regulated by Mediator. It may inhibit the association of the Mediator complex with RNA polymerase II to form the holoenzyme complex.</text>
</comment>
<evidence type="ECO:0000256" key="8">
    <source>
        <dbReference type="ARBA" id="ARBA00023242"/>
    </source>
</evidence>
<evidence type="ECO:0000256" key="5">
    <source>
        <dbReference type="ARBA" id="ARBA00023015"/>
    </source>
</evidence>
<feature type="domain" description="Mediator complex subunit Med13 C-terminal" evidence="13">
    <location>
        <begin position="1199"/>
        <end position="1520"/>
    </location>
</feature>
<feature type="compositionally biased region" description="Polar residues" evidence="12">
    <location>
        <begin position="1366"/>
        <end position="1376"/>
    </location>
</feature>
<accession>A0AA40A5T0</accession>
<feature type="region of interest" description="Disordered" evidence="12">
    <location>
        <begin position="439"/>
        <end position="461"/>
    </location>
</feature>
<comment type="caution">
    <text evidence="16">The sequence shown here is derived from an EMBL/GenBank/DDBJ whole genome shotgun (WGS) entry which is preliminary data.</text>
</comment>
<evidence type="ECO:0000256" key="6">
    <source>
        <dbReference type="ARBA" id="ARBA00023159"/>
    </source>
</evidence>
<dbReference type="InterPro" id="IPR009401">
    <property type="entry name" value="Med13_C"/>
</dbReference>
<organism evidence="16 17">
    <name type="scientific">Lasiosphaeria miniovina</name>
    <dbReference type="NCBI Taxonomy" id="1954250"/>
    <lineage>
        <taxon>Eukaryota</taxon>
        <taxon>Fungi</taxon>
        <taxon>Dikarya</taxon>
        <taxon>Ascomycota</taxon>
        <taxon>Pezizomycotina</taxon>
        <taxon>Sordariomycetes</taxon>
        <taxon>Sordariomycetidae</taxon>
        <taxon>Sordariales</taxon>
        <taxon>Lasiosphaeriaceae</taxon>
        <taxon>Lasiosphaeria</taxon>
    </lineage>
</organism>
<evidence type="ECO:0000256" key="9">
    <source>
        <dbReference type="ARBA" id="ARBA00025661"/>
    </source>
</evidence>
<dbReference type="Pfam" id="PF06333">
    <property type="entry name" value="Med13_C"/>
    <property type="match status" value="1"/>
</dbReference>
<dbReference type="InterPro" id="IPR041285">
    <property type="entry name" value="MID_MedPIWI"/>
</dbReference>
<feature type="compositionally biased region" description="Basic and acidic residues" evidence="12">
    <location>
        <begin position="439"/>
        <end position="450"/>
    </location>
</feature>
<keyword evidence="4 11" id="KW-0678">Repressor</keyword>
<evidence type="ECO:0000256" key="2">
    <source>
        <dbReference type="ARBA" id="ARBA00009354"/>
    </source>
</evidence>
<feature type="compositionally biased region" description="Polar residues" evidence="12">
    <location>
        <begin position="598"/>
        <end position="608"/>
    </location>
</feature>
<feature type="domain" description="MID" evidence="15">
    <location>
        <begin position="1017"/>
        <end position="1191"/>
    </location>
</feature>
<feature type="domain" description="Mediator complex subunit Med13 N-terminal" evidence="14">
    <location>
        <begin position="8"/>
        <end position="380"/>
    </location>
</feature>
<protein>
    <recommendedName>
        <fullName evidence="3 11">Mediator of RNA polymerase II transcription subunit 13</fullName>
    </recommendedName>
    <alternativeName>
        <fullName evidence="10 11">Mediator complex subunit 13</fullName>
    </alternativeName>
</protein>
<gene>
    <name evidence="16" type="ORF">B0T26DRAFT_743119</name>
</gene>
<keyword evidence="17" id="KW-1185">Reference proteome</keyword>
<evidence type="ECO:0000256" key="4">
    <source>
        <dbReference type="ARBA" id="ARBA00022491"/>
    </source>
</evidence>
<dbReference type="GO" id="GO:0003713">
    <property type="term" value="F:transcription coactivator activity"/>
    <property type="evidence" value="ECO:0007669"/>
    <property type="project" value="TreeGrafter"/>
</dbReference>
<dbReference type="GO" id="GO:0016592">
    <property type="term" value="C:mediator complex"/>
    <property type="evidence" value="ECO:0007669"/>
    <property type="project" value="InterPro"/>
</dbReference>
<name>A0AA40A5T0_9PEZI</name>
<keyword evidence="5 11" id="KW-0805">Transcription regulation</keyword>